<dbReference type="EMBL" id="CP139558">
    <property type="protein sequence ID" value="WPU96931.1"/>
    <property type="molecule type" value="Genomic_DNA"/>
</dbReference>
<evidence type="ECO:0000313" key="2">
    <source>
        <dbReference type="Proteomes" id="UP001324380"/>
    </source>
</evidence>
<accession>A0ABZ0TV11</accession>
<gene>
    <name evidence="1" type="ORF">SNE25_15525</name>
</gene>
<keyword evidence="2" id="KW-1185">Reference proteome</keyword>
<name>A0ABZ0TV11_9SPHI</name>
<dbReference type="Proteomes" id="UP001324380">
    <property type="component" value="Chromosome"/>
</dbReference>
<organism evidence="1 2">
    <name type="scientific">Mucilaginibacter sabulilitoris</name>
    <dbReference type="NCBI Taxonomy" id="1173583"/>
    <lineage>
        <taxon>Bacteria</taxon>
        <taxon>Pseudomonadati</taxon>
        <taxon>Bacteroidota</taxon>
        <taxon>Sphingobacteriia</taxon>
        <taxon>Sphingobacteriales</taxon>
        <taxon>Sphingobacteriaceae</taxon>
        <taxon>Mucilaginibacter</taxon>
    </lineage>
</organism>
<sequence length="192" mass="22179">MNLINHKSGKSKILINYYAKGRDSDEPKVGMYEEGACFQAQHYRLDTRTARPVIKEAPREGLYKISLAMISFPIHESRFPPVANCSTLLFMHPEAKQPEQYKDGKCYECSFTPNYLCKKSVEISQIMNLFNSEISTAFLVNHTQEWRIEEIFESMIEESLVNRPFKSEMLQNLITELSVFTQRLIPVDLAVS</sequence>
<proteinExistence type="predicted"/>
<protein>
    <submittedName>
        <fullName evidence="1">Uncharacterized protein</fullName>
    </submittedName>
</protein>
<evidence type="ECO:0000313" key="1">
    <source>
        <dbReference type="EMBL" id="WPU96931.1"/>
    </source>
</evidence>
<reference evidence="1 2" key="1">
    <citation type="submission" date="2023-11" db="EMBL/GenBank/DDBJ databases">
        <title>Analysis of the Genomes of Mucilaginibacter gossypii cycad 4 and M. sabulilitoris SNA2: microbes with the potential for plant growth promotion.</title>
        <authorList>
            <person name="Hirsch A.M."/>
            <person name="Humm E."/>
            <person name="Rubbi M."/>
            <person name="Del Vecchio G."/>
            <person name="Ha S.M."/>
            <person name="Pellegrini M."/>
            <person name="Gunsalus R.P."/>
        </authorList>
    </citation>
    <scope>NUCLEOTIDE SEQUENCE [LARGE SCALE GENOMIC DNA]</scope>
    <source>
        <strain evidence="1 2">SNA2</strain>
    </source>
</reference>
<dbReference type="RefSeq" id="WP_321566017.1">
    <property type="nucleotide sequence ID" value="NZ_CP139558.1"/>
</dbReference>